<dbReference type="InterPro" id="IPR050319">
    <property type="entry name" value="ABC_transp_ATP-bind"/>
</dbReference>
<dbReference type="InterPro" id="IPR017871">
    <property type="entry name" value="ABC_transporter-like_CS"/>
</dbReference>
<dbReference type="InterPro" id="IPR013563">
    <property type="entry name" value="Oligopep_ABC_C"/>
</dbReference>
<evidence type="ECO:0000256" key="1">
    <source>
        <dbReference type="ARBA" id="ARBA00005417"/>
    </source>
</evidence>
<dbReference type="EMBL" id="JBIRYL010000001">
    <property type="protein sequence ID" value="MFI2229302.1"/>
    <property type="molecule type" value="Genomic_DNA"/>
</dbReference>
<protein>
    <submittedName>
        <fullName evidence="7">ABC transporter ATP-binding protein</fullName>
    </submittedName>
</protein>
<dbReference type="InterPro" id="IPR003593">
    <property type="entry name" value="AAA+_ATPase"/>
</dbReference>
<dbReference type="CDD" id="cd03257">
    <property type="entry name" value="ABC_NikE_OppD_transporters"/>
    <property type="match status" value="1"/>
</dbReference>
<evidence type="ECO:0000256" key="4">
    <source>
        <dbReference type="ARBA" id="ARBA00022840"/>
    </source>
</evidence>
<dbReference type="PANTHER" id="PTHR43776">
    <property type="entry name" value="TRANSPORT ATP-BINDING PROTEIN"/>
    <property type="match status" value="1"/>
</dbReference>
<feature type="domain" description="ABC transporter" evidence="6">
    <location>
        <begin position="18"/>
        <end position="263"/>
    </location>
</feature>
<evidence type="ECO:0000313" key="8">
    <source>
        <dbReference type="Proteomes" id="UP001611494"/>
    </source>
</evidence>
<dbReference type="Proteomes" id="UP001611494">
    <property type="component" value="Unassembled WGS sequence"/>
</dbReference>
<name>A0ABW7VRS6_9NOCA</name>
<keyword evidence="2" id="KW-0813">Transport</keyword>
<dbReference type="GO" id="GO:0005524">
    <property type="term" value="F:ATP binding"/>
    <property type="evidence" value="ECO:0007669"/>
    <property type="project" value="UniProtKB-KW"/>
</dbReference>
<dbReference type="Pfam" id="PF00005">
    <property type="entry name" value="ABC_tran"/>
    <property type="match status" value="1"/>
</dbReference>
<comment type="similarity">
    <text evidence="1">Belongs to the ABC transporter superfamily.</text>
</comment>
<evidence type="ECO:0000313" key="7">
    <source>
        <dbReference type="EMBL" id="MFI2229302.1"/>
    </source>
</evidence>
<keyword evidence="8" id="KW-1185">Reference proteome</keyword>
<dbReference type="PROSITE" id="PS50893">
    <property type="entry name" value="ABC_TRANSPORTER_2"/>
    <property type="match status" value="1"/>
</dbReference>
<dbReference type="RefSeq" id="WP_397060105.1">
    <property type="nucleotide sequence ID" value="NZ_JBIRYL010000001.1"/>
</dbReference>
<dbReference type="NCBIfam" id="TIGR01727">
    <property type="entry name" value="oligo_HPY"/>
    <property type="match status" value="1"/>
</dbReference>
<gene>
    <name evidence="7" type="ORF">ACH49Z_05570</name>
</gene>
<comment type="caution">
    <text evidence="7">The sequence shown here is derived from an EMBL/GenBank/DDBJ whole genome shotgun (WGS) entry which is preliminary data.</text>
</comment>
<dbReference type="PROSITE" id="PS00211">
    <property type="entry name" value="ABC_TRANSPORTER_1"/>
    <property type="match status" value="1"/>
</dbReference>
<accession>A0ABW7VRS6</accession>
<evidence type="ECO:0000259" key="6">
    <source>
        <dbReference type="PROSITE" id="PS50893"/>
    </source>
</evidence>
<dbReference type="SMART" id="SM00382">
    <property type="entry name" value="AAA"/>
    <property type="match status" value="1"/>
</dbReference>
<dbReference type="InterPro" id="IPR003439">
    <property type="entry name" value="ABC_transporter-like_ATP-bd"/>
</dbReference>
<keyword evidence="3" id="KW-0547">Nucleotide-binding</keyword>
<dbReference type="PANTHER" id="PTHR43776:SF7">
    <property type="entry name" value="D,D-DIPEPTIDE TRANSPORT ATP-BINDING PROTEIN DDPF-RELATED"/>
    <property type="match status" value="1"/>
</dbReference>
<keyword evidence="4 7" id="KW-0067">ATP-binding</keyword>
<dbReference type="SUPFAM" id="SSF52540">
    <property type="entry name" value="P-loop containing nucleoside triphosphate hydrolases"/>
    <property type="match status" value="1"/>
</dbReference>
<dbReference type="InterPro" id="IPR027417">
    <property type="entry name" value="P-loop_NTPase"/>
</dbReference>
<dbReference type="Gene3D" id="3.40.50.300">
    <property type="entry name" value="P-loop containing nucleotide triphosphate hydrolases"/>
    <property type="match status" value="1"/>
</dbReference>
<proteinExistence type="inferred from homology"/>
<feature type="region of interest" description="Disordered" evidence="5">
    <location>
        <begin position="269"/>
        <end position="295"/>
    </location>
</feature>
<evidence type="ECO:0000256" key="3">
    <source>
        <dbReference type="ARBA" id="ARBA00022741"/>
    </source>
</evidence>
<dbReference type="Pfam" id="PF08352">
    <property type="entry name" value="oligo_HPY"/>
    <property type="match status" value="1"/>
</dbReference>
<evidence type="ECO:0000256" key="2">
    <source>
        <dbReference type="ARBA" id="ARBA00022448"/>
    </source>
</evidence>
<reference evidence="7 8" key="1">
    <citation type="submission" date="2024-10" db="EMBL/GenBank/DDBJ databases">
        <title>The Natural Products Discovery Center: Release of the First 8490 Sequenced Strains for Exploring Actinobacteria Biosynthetic Diversity.</title>
        <authorList>
            <person name="Kalkreuter E."/>
            <person name="Kautsar S.A."/>
            <person name="Yang D."/>
            <person name="Bader C.D."/>
            <person name="Teijaro C.N."/>
            <person name="Fluegel L."/>
            <person name="Davis C.M."/>
            <person name="Simpson J.R."/>
            <person name="Lauterbach L."/>
            <person name="Steele A.D."/>
            <person name="Gui C."/>
            <person name="Meng S."/>
            <person name="Li G."/>
            <person name="Viehrig K."/>
            <person name="Ye F."/>
            <person name="Su P."/>
            <person name="Kiefer A.F."/>
            <person name="Nichols A."/>
            <person name="Cepeda A.J."/>
            <person name="Yan W."/>
            <person name="Fan B."/>
            <person name="Jiang Y."/>
            <person name="Adhikari A."/>
            <person name="Zheng C.-J."/>
            <person name="Schuster L."/>
            <person name="Cowan T.M."/>
            <person name="Smanski M.J."/>
            <person name="Chevrette M.G."/>
            <person name="De Carvalho L.P.S."/>
            <person name="Shen B."/>
        </authorList>
    </citation>
    <scope>NUCLEOTIDE SEQUENCE [LARGE SCALE GENOMIC DNA]</scope>
    <source>
        <strain evidence="7 8">NPDC019377</strain>
    </source>
</reference>
<evidence type="ECO:0000256" key="5">
    <source>
        <dbReference type="SAM" id="MobiDB-lite"/>
    </source>
</evidence>
<sequence>MAGTGTAHLRPDDADVVLSVRNLVVEYNTAHSGKVHAVSDVSLDIRRGETLGLVGESGCGKSTLAKAIMQLPPPTSGQVLFEGTDLTTESARKLRSVRRPIQMIFQDPISSLNPLRKVRHIVAEGLEVARRHSRARRAEMVEDILESVGLDPATAGDRRPHEFSGGQCQRISIARAMVVEPEVVICDEPVSALDVSVQAQILNLLEDMKEHYDLSLLFIAHDLAVVKNISDRVVVMYLGKICEIAAPDALYAEPAHPYTAALLSAVPEPDPQVPPSTLTLSGDLPSPHDPPSGCRFRTRCPRATALCAETEPKIREVGPQHYVACHFPTEPAEAEYQPTEHAVTA</sequence>
<organism evidence="7 8">
    <name type="scientific">Nocardia testacea</name>
    <dbReference type="NCBI Taxonomy" id="248551"/>
    <lineage>
        <taxon>Bacteria</taxon>
        <taxon>Bacillati</taxon>
        <taxon>Actinomycetota</taxon>
        <taxon>Actinomycetes</taxon>
        <taxon>Mycobacteriales</taxon>
        <taxon>Nocardiaceae</taxon>
        <taxon>Nocardia</taxon>
    </lineage>
</organism>